<dbReference type="OrthoDB" id="3294796at2"/>
<feature type="transmembrane region" description="Helical" evidence="2">
    <location>
        <begin position="138"/>
        <end position="160"/>
    </location>
</feature>
<evidence type="ECO:0000313" key="4">
    <source>
        <dbReference type="Proteomes" id="UP000198415"/>
    </source>
</evidence>
<dbReference type="Proteomes" id="UP000198415">
    <property type="component" value="Unassembled WGS sequence"/>
</dbReference>
<evidence type="ECO:0000256" key="2">
    <source>
        <dbReference type="SAM" id="Phobius"/>
    </source>
</evidence>
<proteinExistence type="predicted"/>
<keyword evidence="2" id="KW-0472">Membrane</keyword>
<dbReference type="RefSeq" id="WP_089292526.1">
    <property type="nucleotide sequence ID" value="NZ_BOMU01000018.1"/>
</dbReference>
<keyword evidence="2" id="KW-0812">Transmembrane</keyword>
<feature type="region of interest" description="Disordered" evidence="1">
    <location>
        <begin position="165"/>
        <end position="214"/>
    </location>
</feature>
<evidence type="ECO:0000313" key="3">
    <source>
        <dbReference type="EMBL" id="SNR48564.1"/>
    </source>
</evidence>
<feature type="compositionally biased region" description="Polar residues" evidence="1">
    <location>
        <begin position="186"/>
        <end position="198"/>
    </location>
</feature>
<dbReference type="EMBL" id="FZNR01000002">
    <property type="protein sequence ID" value="SNR48564.1"/>
    <property type="molecule type" value="Genomic_DNA"/>
</dbReference>
<organism evidence="3 4">
    <name type="scientific">Actinoplanes regularis</name>
    <dbReference type="NCBI Taxonomy" id="52697"/>
    <lineage>
        <taxon>Bacteria</taxon>
        <taxon>Bacillati</taxon>
        <taxon>Actinomycetota</taxon>
        <taxon>Actinomycetes</taxon>
        <taxon>Micromonosporales</taxon>
        <taxon>Micromonosporaceae</taxon>
        <taxon>Actinoplanes</taxon>
    </lineage>
</organism>
<reference evidence="3 4" key="1">
    <citation type="submission" date="2017-06" db="EMBL/GenBank/DDBJ databases">
        <authorList>
            <person name="Kim H.J."/>
            <person name="Triplett B.A."/>
        </authorList>
    </citation>
    <scope>NUCLEOTIDE SEQUENCE [LARGE SCALE GENOMIC DNA]</scope>
    <source>
        <strain evidence="3 4">DSM 43151</strain>
    </source>
</reference>
<accession>A0A238WQN4</accession>
<feature type="compositionally biased region" description="Low complexity" evidence="1">
    <location>
        <begin position="170"/>
        <end position="185"/>
    </location>
</feature>
<keyword evidence="4" id="KW-1185">Reference proteome</keyword>
<sequence>MAEDGTGSAPAEPSKTAGASPADPAKIHAASDTGLDGLAVGTGDADKTEHAPLAQWASRAGGHPQPPAGSAELQVPSDPWPAPIQGLGLAADQAAVDHLETLQYTPPPQLPDAALPPTLPPTLPATLVAGRDRGSRGLVAILVVTAAALLAGAVTLGALVRSQAEKRATDSTASGSSSAPAAGTTRQSYPASVPSTGATGDLKPIPAGPVAQGVPPETVYEMDEICRGETYWPMLPKRAGKAPHPVLVYGDLSDGTRLPYTMFDTWFLKSKAKETAWSYDKPPTTIQLVACVDRVSVGAKVRSCGAGVLYRATYRLHAYETATGKKLLDTRIKANDTSCPRVDRLPDDKMIYMEPSESALVAALRKFVEK</sequence>
<dbReference type="AlphaFoldDB" id="A0A238WQN4"/>
<protein>
    <submittedName>
        <fullName evidence="3">Uncharacterized protein</fullName>
    </submittedName>
</protein>
<gene>
    <name evidence="3" type="ORF">SAMN06264365_102774</name>
</gene>
<evidence type="ECO:0000256" key="1">
    <source>
        <dbReference type="SAM" id="MobiDB-lite"/>
    </source>
</evidence>
<feature type="region of interest" description="Disordered" evidence="1">
    <location>
        <begin position="1"/>
        <end position="83"/>
    </location>
</feature>
<keyword evidence="2" id="KW-1133">Transmembrane helix</keyword>
<name>A0A238WQN4_9ACTN</name>